<accession>A0A6B3LXJ1</accession>
<dbReference type="EMBL" id="JAAGWD010000004">
    <property type="protein sequence ID" value="NEM98350.1"/>
    <property type="molecule type" value="Genomic_DNA"/>
</dbReference>
<feature type="signal peptide" evidence="1">
    <location>
        <begin position="1"/>
        <end position="27"/>
    </location>
</feature>
<organism evidence="2 3">
    <name type="scientific">Pontibacter burrus</name>
    <dbReference type="NCBI Taxonomy" id="2704466"/>
    <lineage>
        <taxon>Bacteria</taxon>
        <taxon>Pseudomonadati</taxon>
        <taxon>Bacteroidota</taxon>
        <taxon>Cytophagia</taxon>
        <taxon>Cytophagales</taxon>
        <taxon>Hymenobacteraceae</taxon>
        <taxon>Pontibacter</taxon>
    </lineage>
</organism>
<proteinExistence type="predicted"/>
<dbReference type="PROSITE" id="PS51257">
    <property type="entry name" value="PROKAR_LIPOPROTEIN"/>
    <property type="match status" value="1"/>
</dbReference>
<sequence length="156" mass="17612">MNKTLNCYSFILFILSGFLFSCSNSKASFGANESSTDSSIVVDTFSEFPPEIEGCSCYFSSNKSDFESDQYIYVDDYGSNAFVSINGEMKSFSLSNSQKVADDHFIKTWISEDFEISLDYKQVGQVEETWQQKGTMRIKSKKGKEVVKEFYGECGC</sequence>
<keyword evidence="3" id="KW-1185">Reference proteome</keyword>
<dbReference type="RefSeq" id="WP_163915231.1">
    <property type="nucleotide sequence ID" value="NZ_JAAGWD010000004.1"/>
</dbReference>
<evidence type="ECO:0008006" key="4">
    <source>
        <dbReference type="Google" id="ProtNLM"/>
    </source>
</evidence>
<dbReference type="Proteomes" id="UP000474777">
    <property type="component" value="Unassembled WGS sequence"/>
</dbReference>
<evidence type="ECO:0000313" key="3">
    <source>
        <dbReference type="Proteomes" id="UP000474777"/>
    </source>
</evidence>
<reference evidence="2 3" key="1">
    <citation type="submission" date="2020-02" db="EMBL/GenBank/DDBJ databases">
        <authorList>
            <person name="Kim M.K."/>
        </authorList>
    </citation>
    <scope>NUCLEOTIDE SEQUENCE [LARGE SCALE GENOMIC DNA]</scope>
    <source>
        <strain evidence="2 3">BT327</strain>
    </source>
</reference>
<comment type="caution">
    <text evidence="2">The sequence shown here is derived from an EMBL/GenBank/DDBJ whole genome shotgun (WGS) entry which is preliminary data.</text>
</comment>
<evidence type="ECO:0000256" key="1">
    <source>
        <dbReference type="SAM" id="SignalP"/>
    </source>
</evidence>
<gene>
    <name evidence="2" type="ORF">GXP69_11640</name>
</gene>
<dbReference type="AlphaFoldDB" id="A0A6B3LXJ1"/>
<protein>
    <recommendedName>
        <fullName evidence="4">Lipoprotein</fullName>
    </recommendedName>
</protein>
<keyword evidence="1" id="KW-0732">Signal</keyword>
<evidence type="ECO:0000313" key="2">
    <source>
        <dbReference type="EMBL" id="NEM98350.1"/>
    </source>
</evidence>
<name>A0A6B3LXJ1_9BACT</name>
<feature type="chain" id="PRO_5025436652" description="Lipoprotein" evidence="1">
    <location>
        <begin position="28"/>
        <end position="156"/>
    </location>
</feature>